<organism evidence="1 2">
    <name type="scientific">Formivibrio citricus</name>
    <dbReference type="NCBI Taxonomy" id="83765"/>
    <lineage>
        <taxon>Bacteria</taxon>
        <taxon>Pseudomonadati</taxon>
        <taxon>Pseudomonadota</taxon>
        <taxon>Betaproteobacteria</taxon>
        <taxon>Neisseriales</taxon>
        <taxon>Chitinibacteraceae</taxon>
        <taxon>Formivibrio</taxon>
    </lineage>
</organism>
<protein>
    <recommendedName>
        <fullName evidence="3">ABC transporter</fullName>
    </recommendedName>
</protein>
<dbReference type="EMBL" id="FOVE01000005">
    <property type="protein sequence ID" value="SFN22614.1"/>
    <property type="molecule type" value="Genomic_DNA"/>
</dbReference>
<accession>A0A1I4X9Q4</accession>
<name>A0A1I4X9Q4_9NEIS</name>
<evidence type="ECO:0000313" key="1">
    <source>
        <dbReference type="EMBL" id="SFN22614.1"/>
    </source>
</evidence>
<evidence type="ECO:0008006" key="3">
    <source>
        <dbReference type="Google" id="ProtNLM"/>
    </source>
</evidence>
<proteinExistence type="predicted"/>
<dbReference type="Proteomes" id="UP000242869">
    <property type="component" value="Unassembled WGS sequence"/>
</dbReference>
<keyword evidence="2" id="KW-1185">Reference proteome</keyword>
<dbReference type="STRING" id="83765.SAMN05660284_00917"/>
<evidence type="ECO:0000313" key="2">
    <source>
        <dbReference type="Proteomes" id="UP000242869"/>
    </source>
</evidence>
<sequence length="192" mass="21252">MVVGSMRHVVSHTEFFGDPCLPGRWWVSLPKDGNAAREWVDRLASAAQLKCPGRVAVLDADAVMVSNLRVWENLVLPLWYREGGALEGFEGRLSNLLVATGLSEDRQTILMGLQPAALDRGERRLMVLLRSLLLEPSCVIVEEEFWRDMLGRGEETAHGRAWRALLAAECMIVAGGCEVPGGWGLVAEREEE</sequence>
<gene>
    <name evidence="1" type="ORF">SAMN05660284_00917</name>
</gene>
<dbReference type="AlphaFoldDB" id="A0A1I4X9Q4"/>
<reference evidence="2" key="1">
    <citation type="submission" date="2016-10" db="EMBL/GenBank/DDBJ databases">
        <authorList>
            <person name="Varghese N."/>
            <person name="Submissions S."/>
        </authorList>
    </citation>
    <scope>NUCLEOTIDE SEQUENCE [LARGE SCALE GENOMIC DNA]</scope>
    <source>
        <strain evidence="2">DSM 6150</strain>
    </source>
</reference>